<evidence type="ECO:0000256" key="1">
    <source>
        <dbReference type="SAM" id="MobiDB-lite"/>
    </source>
</evidence>
<comment type="caution">
    <text evidence="2">The sequence shown here is derived from an EMBL/GenBank/DDBJ whole genome shotgun (WGS) entry which is preliminary data.</text>
</comment>
<dbReference type="AlphaFoldDB" id="A0AA40EKN4"/>
<protein>
    <submittedName>
        <fullName evidence="2">Uncharacterized protein</fullName>
    </submittedName>
</protein>
<organism evidence="2 3">
    <name type="scientific">Schizothecium vesticola</name>
    <dbReference type="NCBI Taxonomy" id="314040"/>
    <lineage>
        <taxon>Eukaryota</taxon>
        <taxon>Fungi</taxon>
        <taxon>Dikarya</taxon>
        <taxon>Ascomycota</taxon>
        <taxon>Pezizomycotina</taxon>
        <taxon>Sordariomycetes</taxon>
        <taxon>Sordariomycetidae</taxon>
        <taxon>Sordariales</taxon>
        <taxon>Schizotheciaceae</taxon>
        <taxon>Schizothecium</taxon>
    </lineage>
</organism>
<evidence type="ECO:0000313" key="3">
    <source>
        <dbReference type="Proteomes" id="UP001172155"/>
    </source>
</evidence>
<dbReference type="EMBL" id="JAUKUD010000006">
    <property type="protein sequence ID" value="KAK0741083.1"/>
    <property type="molecule type" value="Genomic_DNA"/>
</dbReference>
<feature type="compositionally biased region" description="Polar residues" evidence="1">
    <location>
        <begin position="1"/>
        <end position="11"/>
    </location>
</feature>
<evidence type="ECO:0000313" key="2">
    <source>
        <dbReference type="EMBL" id="KAK0741083.1"/>
    </source>
</evidence>
<gene>
    <name evidence="2" type="ORF">B0T18DRAFT_419409</name>
</gene>
<reference evidence="2" key="1">
    <citation type="submission" date="2023-06" db="EMBL/GenBank/DDBJ databases">
        <title>Genome-scale phylogeny and comparative genomics of the fungal order Sordariales.</title>
        <authorList>
            <consortium name="Lawrence Berkeley National Laboratory"/>
            <person name="Hensen N."/>
            <person name="Bonometti L."/>
            <person name="Westerberg I."/>
            <person name="Brannstrom I.O."/>
            <person name="Guillou S."/>
            <person name="Cros-Aarteil S."/>
            <person name="Calhoun S."/>
            <person name="Haridas S."/>
            <person name="Kuo A."/>
            <person name="Mondo S."/>
            <person name="Pangilinan J."/>
            <person name="Riley R."/>
            <person name="LaButti K."/>
            <person name="Andreopoulos B."/>
            <person name="Lipzen A."/>
            <person name="Chen C."/>
            <person name="Yanf M."/>
            <person name="Daum C."/>
            <person name="Ng V."/>
            <person name="Clum A."/>
            <person name="Steindorff A."/>
            <person name="Ohm R."/>
            <person name="Martin F."/>
            <person name="Silar P."/>
            <person name="Natvig D."/>
            <person name="Lalanne C."/>
            <person name="Gautier V."/>
            <person name="Ament-velasquez S.L."/>
            <person name="Kruys A."/>
            <person name="Hutchinson M.I."/>
            <person name="Powell A.J."/>
            <person name="Barry K."/>
            <person name="Miller A.N."/>
            <person name="Grigoriev I.V."/>
            <person name="Debuchy R."/>
            <person name="Gladieux P."/>
            <person name="Thoren M.H."/>
            <person name="Johannesson H."/>
        </authorList>
    </citation>
    <scope>NUCLEOTIDE SEQUENCE</scope>
    <source>
        <strain evidence="2">SMH3187-1</strain>
    </source>
</reference>
<feature type="region of interest" description="Disordered" evidence="1">
    <location>
        <begin position="1"/>
        <end position="67"/>
    </location>
</feature>
<accession>A0AA40EKN4</accession>
<sequence length="67" mass="7390">MPDIISTNNLDTPAHPQHHHLHRPDTHHNPHRQTQHSRGPTQRPAPPPPKCASLRPTSCSAPTPAIP</sequence>
<name>A0AA40EKN4_9PEZI</name>
<proteinExistence type="predicted"/>
<dbReference type="Proteomes" id="UP001172155">
    <property type="component" value="Unassembled WGS sequence"/>
</dbReference>
<keyword evidence="3" id="KW-1185">Reference proteome</keyword>